<organism evidence="2 3">
    <name type="scientific">Lophiotrema nucula</name>
    <dbReference type="NCBI Taxonomy" id="690887"/>
    <lineage>
        <taxon>Eukaryota</taxon>
        <taxon>Fungi</taxon>
        <taxon>Dikarya</taxon>
        <taxon>Ascomycota</taxon>
        <taxon>Pezizomycotina</taxon>
        <taxon>Dothideomycetes</taxon>
        <taxon>Pleosporomycetidae</taxon>
        <taxon>Pleosporales</taxon>
        <taxon>Lophiotremataceae</taxon>
        <taxon>Lophiotrema</taxon>
    </lineage>
</organism>
<dbReference type="Proteomes" id="UP000799770">
    <property type="component" value="Unassembled WGS sequence"/>
</dbReference>
<dbReference type="EMBL" id="ML977335">
    <property type="protein sequence ID" value="KAF2111087.1"/>
    <property type="molecule type" value="Genomic_DNA"/>
</dbReference>
<evidence type="ECO:0000313" key="3">
    <source>
        <dbReference type="Proteomes" id="UP000799770"/>
    </source>
</evidence>
<evidence type="ECO:0000313" key="2">
    <source>
        <dbReference type="EMBL" id="KAF2111087.1"/>
    </source>
</evidence>
<feature type="region of interest" description="Disordered" evidence="1">
    <location>
        <begin position="426"/>
        <end position="445"/>
    </location>
</feature>
<sequence>MRDMDLIAGALTAVIGARDKNQPSPQAALPNSQCGRIVRGLILQGNASMANGLQTSSFVFRPRVDVFGDWKPSGVQSWLMEVLFIGQDSRWRIWVAIQYLPKNTCVALYIAEDMHKLGNQRFTDVDEHDLHKYKTAIDYPFRLYVRNAWGLDMEAHAQRLQLQYLILYVFLCREKLQTKGAMVDRMFREENLDGDTGVIATLGRALEVLDAAAPRTIGDKMWTAAPGRRVQESEGIIRAAADIDADEAALSPHEEGDSAQPEGELPNQIQDETLVRQSESANASMRTSPTATDSLVIGSPVNAFHGMGDQTTSKTNGSGIPTNVTNDGIFPRVSIAIAPTPGQLQAQEHQYGVRPDLPAGIPIFGPLVESLEVPQASTSQRGPRFDISAATFSNQSSMGSTDIRSHQDHPPSSSMFLGVTNIPTSMRPPPAPQAPMSGRSKRKAEDDPVFMHAAKMYAGRKKAVAGNKEFSIGSKALSAHLNQLSPEELREKVVSLQWECLEVGDMDINLEDQ</sequence>
<accession>A0A6A5YWY4</accession>
<evidence type="ECO:0000256" key="1">
    <source>
        <dbReference type="SAM" id="MobiDB-lite"/>
    </source>
</evidence>
<keyword evidence="3" id="KW-1185">Reference proteome</keyword>
<protein>
    <submittedName>
        <fullName evidence="2">Uncharacterized protein</fullName>
    </submittedName>
</protein>
<dbReference type="AlphaFoldDB" id="A0A6A5YWY4"/>
<gene>
    <name evidence="2" type="ORF">BDV96DRAFT_634884</name>
</gene>
<proteinExistence type="predicted"/>
<name>A0A6A5YWY4_9PLEO</name>
<reference evidence="2" key="1">
    <citation type="journal article" date="2020" name="Stud. Mycol.">
        <title>101 Dothideomycetes genomes: a test case for predicting lifestyles and emergence of pathogens.</title>
        <authorList>
            <person name="Haridas S."/>
            <person name="Albert R."/>
            <person name="Binder M."/>
            <person name="Bloem J."/>
            <person name="Labutti K."/>
            <person name="Salamov A."/>
            <person name="Andreopoulos B."/>
            <person name="Baker S."/>
            <person name="Barry K."/>
            <person name="Bills G."/>
            <person name="Bluhm B."/>
            <person name="Cannon C."/>
            <person name="Castanera R."/>
            <person name="Culley D."/>
            <person name="Daum C."/>
            <person name="Ezra D."/>
            <person name="Gonzalez J."/>
            <person name="Henrissat B."/>
            <person name="Kuo A."/>
            <person name="Liang C."/>
            <person name="Lipzen A."/>
            <person name="Lutzoni F."/>
            <person name="Magnuson J."/>
            <person name="Mondo S."/>
            <person name="Nolan M."/>
            <person name="Ohm R."/>
            <person name="Pangilinan J."/>
            <person name="Park H.-J."/>
            <person name="Ramirez L."/>
            <person name="Alfaro M."/>
            <person name="Sun H."/>
            <person name="Tritt A."/>
            <person name="Yoshinaga Y."/>
            <person name="Zwiers L.-H."/>
            <person name="Turgeon B."/>
            <person name="Goodwin S."/>
            <person name="Spatafora J."/>
            <person name="Crous P."/>
            <person name="Grigoriev I."/>
        </authorList>
    </citation>
    <scope>NUCLEOTIDE SEQUENCE</scope>
    <source>
        <strain evidence="2">CBS 627.86</strain>
    </source>
</reference>